<dbReference type="GO" id="GO:0000160">
    <property type="term" value="P:phosphorelay signal transduction system"/>
    <property type="evidence" value="ECO:0007669"/>
    <property type="project" value="InterPro"/>
</dbReference>
<accession>A0A8E1R1G8</accession>
<dbReference type="GO" id="GO:0006355">
    <property type="term" value="P:regulation of DNA-templated transcription"/>
    <property type="evidence" value="ECO:0007669"/>
    <property type="project" value="InterPro"/>
</dbReference>
<dbReference type="PANTHER" id="PTHR43214">
    <property type="entry name" value="TWO-COMPONENT RESPONSE REGULATOR"/>
    <property type="match status" value="1"/>
</dbReference>
<gene>
    <name evidence="6" type="ORF">ACU52_02515</name>
</gene>
<evidence type="ECO:0000259" key="5">
    <source>
        <dbReference type="PROSITE" id="PS50110"/>
    </source>
</evidence>
<dbReference type="CDD" id="cd06170">
    <property type="entry name" value="LuxR_C_like"/>
    <property type="match status" value="1"/>
</dbReference>
<dbReference type="Proteomes" id="UP000036951">
    <property type="component" value="Unassembled WGS sequence"/>
</dbReference>
<evidence type="ECO:0000259" key="4">
    <source>
        <dbReference type="PROSITE" id="PS50043"/>
    </source>
</evidence>
<protein>
    <recommendedName>
        <fullName evidence="8">LuxR family transcriptional regulator</fullName>
    </recommendedName>
</protein>
<name>A0A8E1R1G8_9BACT</name>
<dbReference type="SUPFAM" id="SSF52172">
    <property type="entry name" value="CheY-like"/>
    <property type="match status" value="1"/>
</dbReference>
<dbReference type="RefSeq" id="WP_053397636.1">
    <property type="nucleotide sequence ID" value="NZ_DAWCKJ010000045.1"/>
</dbReference>
<proteinExistence type="predicted"/>
<feature type="domain" description="Response regulatory" evidence="5">
    <location>
        <begin position="13"/>
        <end position="128"/>
    </location>
</feature>
<dbReference type="PRINTS" id="PR00038">
    <property type="entry name" value="HTHLUXR"/>
</dbReference>
<evidence type="ECO:0000256" key="2">
    <source>
        <dbReference type="ARBA" id="ARBA00023125"/>
    </source>
</evidence>
<dbReference type="Gene3D" id="3.40.50.2300">
    <property type="match status" value="1"/>
</dbReference>
<dbReference type="AlphaFoldDB" id="A0A8E1R1G8"/>
<dbReference type="InterPro" id="IPR011006">
    <property type="entry name" value="CheY-like_superfamily"/>
</dbReference>
<dbReference type="EMBL" id="LFQU01000002">
    <property type="protein sequence ID" value="KOO69536.1"/>
    <property type="molecule type" value="Genomic_DNA"/>
</dbReference>
<keyword evidence="1 3" id="KW-0597">Phosphoprotein</keyword>
<evidence type="ECO:0000313" key="7">
    <source>
        <dbReference type="Proteomes" id="UP000036951"/>
    </source>
</evidence>
<evidence type="ECO:0000256" key="3">
    <source>
        <dbReference type="PROSITE-ProRule" id="PRU00169"/>
    </source>
</evidence>
<evidence type="ECO:0000313" key="6">
    <source>
        <dbReference type="EMBL" id="KOO69536.1"/>
    </source>
</evidence>
<dbReference type="PROSITE" id="PS00622">
    <property type="entry name" value="HTH_LUXR_1"/>
    <property type="match status" value="1"/>
</dbReference>
<dbReference type="SMART" id="SM00448">
    <property type="entry name" value="REC"/>
    <property type="match status" value="1"/>
</dbReference>
<evidence type="ECO:0000256" key="1">
    <source>
        <dbReference type="ARBA" id="ARBA00022553"/>
    </source>
</evidence>
<dbReference type="Pfam" id="PF00072">
    <property type="entry name" value="Response_reg"/>
    <property type="match status" value="1"/>
</dbReference>
<feature type="domain" description="HTH luxR-type" evidence="4">
    <location>
        <begin position="145"/>
        <end position="210"/>
    </location>
</feature>
<comment type="caution">
    <text evidence="6">The sequence shown here is derived from an EMBL/GenBank/DDBJ whole genome shotgun (WGS) entry which is preliminary data.</text>
</comment>
<dbReference type="InterPro" id="IPR058245">
    <property type="entry name" value="NreC/VraR/RcsB-like_REC"/>
</dbReference>
<reference evidence="6 7" key="1">
    <citation type="submission" date="2015-06" db="EMBL/GenBank/DDBJ databases">
        <title>Prevotella sp. 109, sp. nov., a novel member of the family Prevotellaceae isolated from human faeces.</title>
        <authorList>
            <person name="Shkoporov A.N."/>
            <person name="Chaplin A.V."/>
            <person name="Kafarskaia L.I."/>
            <person name="Efimov B.A."/>
        </authorList>
    </citation>
    <scope>NUCLEOTIDE SEQUENCE [LARGE SCALE GENOMIC DNA]</scope>
    <source>
        <strain evidence="6 7">109</strain>
    </source>
</reference>
<dbReference type="InterPro" id="IPR000792">
    <property type="entry name" value="Tscrpt_reg_LuxR_C"/>
</dbReference>
<dbReference type="InterPro" id="IPR016032">
    <property type="entry name" value="Sig_transdc_resp-reg_C-effctor"/>
</dbReference>
<keyword evidence="2" id="KW-0238">DNA-binding</keyword>
<dbReference type="GO" id="GO:0003677">
    <property type="term" value="F:DNA binding"/>
    <property type="evidence" value="ECO:0007669"/>
    <property type="project" value="UniProtKB-KW"/>
</dbReference>
<organism evidence="6 7">
    <name type="scientific">Xylanibacter rarus</name>
    <dbReference type="NCBI Taxonomy" id="1676614"/>
    <lineage>
        <taxon>Bacteria</taxon>
        <taxon>Pseudomonadati</taxon>
        <taxon>Bacteroidota</taxon>
        <taxon>Bacteroidia</taxon>
        <taxon>Bacteroidales</taxon>
        <taxon>Prevotellaceae</taxon>
        <taxon>Xylanibacter</taxon>
    </lineage>
</organism>
<keyword evidence="7" id="KW-1185">Reference proteome</keyword>
<dbReference type="CDD" id="cd17535">
    <property type="entry name" value="REC_NarL-like"/>
    <property type="match status" value="1"/>
</dbReference>
<dbReference type="PANTHER" id="PTHR43214:SF43">
    <property type="entry name" value="TWO-COMPONENT RESPONSE REGULATOR"/>
    <property type="match status" value="1"/>
</dbReference>
<evidence type="ECO:0008006" key="8">
    <source>
        <dbReference type="Google" id="ProtNLM"/>
    </source>
</evidence>
<dbReference type="InterPro" id="IPR001789">
    <property type="entry name" value="Sig_transdc_resp-reg_receiver"/>
</dbReference>
<feature type="modified residue" description="4-aspartylphosphate" evidence="3">
    <location>
        <position position="63"/>
    </location>
</feature>
<dbReference type="InterPro" id="IPR036388">
    <property type="entry name" value="WH-like_DNA-bd_sf"/>
</dbReference>
<dbReference type="InterPro" id="IPR039420">
    <property type="entry name" value="WalR-like"/>
</dbReference>
<dbReference type="Gene3D" id="1.10.10.10">
    <property type="entry name" value="Winged helix-like DNA-binding domain superfamily/Winged helix DNA-binding domain"/>
    <property type="match status" value="1"/>
</dbReference>
<dbReference type="PROSITE" id="PS50043">
    <property type="entry name" value="HTH_LUXR_2"/>
    <property type="match status" value="1"/>
</dbReference>
<dbReference type="Pfam" id="PF00196">
    <property type="entry name" value="GerE"/>
    <property type="match status" value="1"/>
</dbReference>
<dbReference type="PROSITE" id="PS50110">
    <property type="entry name" value="RESPONSE_REGULATORY"/>
    <property type="match status" value="1"/>
</dbReference>
<sequence>MNEAQKYLLQDLSVAIVDDHALILEGFKSLMQGCNAKNVETFGCAADLIDAMGRHSFDIYIIDIGLPDIDGFELIDKIRSRHAGARIIVNTIHEEIWLLRRMLDKDVNAILFKSTDFMQMVSAIAAVMCGEQYFCPGVKRKISRYTQRIEHPSERETDILRAIAGGYTSKEIANMLFISENTVEAHRKRLFVKLGARNIADLIVKAIDRGYINASEIVKGNKNDKNT</sequence>
<dbReference type="SMART" id="SM00421">
    <property type="entry name" value="HTH_LUXR"/>
    <property type="match status" value="1"/>
</dbReference>
<dbReference type="SUPFAM" id="SSF46894">
    <property type="entry name" value="C-terminal effector domain of the bipartite response regulators"/>
    <property type="match status" value="1"/>
</dbReference>